<name>A0A1F4YDR2_9BACT</name>
<proteinExistence type="predicted"/>
<dbReference type="PANTHER" id="PTHR43222">
    <property type="entry name" value="NUDIX HYDROLASE 23"/>
    <property type="match status" value="1"/>
</dbReference>
<dbReference type="PROSITE" id="PS51462">
    <property type="entry name" value="NUDIX"/>
    <property type="match status" value="1"/>
</dbReference>
<accession>A0A1F4YDR2</accession>
<evidence type="ECO:0000259" key="1">
    <source>
        <dbReference type="PROSITE" id="PS51462"/>
    </source>
</evidence>
<dbReference type="CDD" id="cd02883">
    <property type="entry name" value="NUDIX_Hydrolase"/>
    <property type="match status" value="1"/>
</dbReference>
<feature type="domain" description="Nudix hydrolase" evidence="1">
    <location>
        <begin position="22"/>
        <end position="176"/>
    </location>
</feature>
<organism evidence="2 3">
    <name type="scientific">Candidatus Amesbacteria bacterium RIFCSPHIGHO2_01_FULL_48_32b</name>
    <dbReference type="NCBI Taxonomy" id="1797253"/>
    <lineage>
        <taxon>Bacteria</taxon>
        <taxon>Candidatus Amesiibacteriota</taxon>
    </lineage>
</organism>
<gene>
    <name evidence="2" type="ORF">A2876_01800</name>
</gene>
<dbReference type="InterPro" id="IPR015797">
    <property type="entry name" value="NUDIX_hydrolase-like_dom_sf"/>
</dbReference>
<evidence type="ECO:0000313" key="2">
    <source>
        <dbReference type="EMBL" id="OGC92081.1"/>
    </source>
</evidence>
<dbReference type="InterPro" id="IPR000086">
    <property type="entry name" value="NUDIX_hydrolase_dom"/>
</dbReference>
<comment type="caution">
    <text evidence="2">The sequence shown here is derived from an EMBL/GenBank/DDBJ whole genome shotgun (WGS) entry which is preliminary data.</text>
</comment>
<protein>
    <recommendedName>
        <fullName evidence="1">Nudix hydrolase domain-containing protein</fullName>
    </recommendedName>
</protein>
<reference evidence="2 3" key="1">
    <citation type="journal article" date="2016" name="Nat. Commun.">
        <title>Thousands of microbial genomes shed light on interconnected biogeochemical processes in an aquifer system.</title>
        <authorList>
            <person name="Anantharaman K."/>
            <person name="Brown C.T."/>
            <person name="Hug L.A."/>
            <person name="Sharon I."/>
            <person name="Castelle C.J."/>
            <person name="Probst A.J."/>
            <person name="Thomas B.C."/>
            <person name="Singh A."/>
            <person name="Wilkins M.J."/>
            <person name="Karaoz U."/>
            <person name="Brodie E.L."/>
            <person name="Williams K.H."/>
            <person name="Hubbard S.S."/>
            <person name="Banfield J.F."/>
        </authorList>
    </citation>
    <scope>NUCLEOTIDE SEQUENCE [LARGE SCALE GENOMIC DNA]</scope>
</reference>
<dbReference type="Gene3D" id="3.90.79.10">
    <property type="entry name" value="Nucleoside Triphosphate Pyrophosphohydrolase"/>
    <property type="match status" value="1"/>
</dbReference>
<dbReference type="AlphaFoldDB" id="A0A1F4YDR2"/>
<dbReference type="Pfam" id="PF00293">
    <property type="entry name" value="NUDIX"/>
    <property type="match status" value="1"/>
</dbReference>
<dbReference type="PANTHER" id="PTHR43222:SF2">
    <property type="entry name" value="NUDIX HYDROLASE 23, CHLOROPLASTIC"/>
    <property type="match status" value="1"/>
</dbReference>
<evidence type="ECO:0000313" key="3">
    <source>
        <dbReference type="Proteomes" id="UP000178176"/>
    </source>
</evidence>
<dbReference type="Proteomes" id="UP000178176">
    <property type="component" value="Unassembled WGS sequence"/>
</dbReference>
<dbReference type="SUPFAM" id="SSF55811">
    <property type="entry name" value="Nudix"/>
    <property type="match status" value="1"/>
</dbReference>
<dbReference type="EMBL" id="MEXH01000022">
    <property type="protein sequence ID" value="OGC92081.1"/>
    <property type="molecule type" value="Genomic_DNA"/>
</dbReference>
<sequence length="176" mass="20308">MAVYHQEKRIWDPGLFDDPPKEWRVSSVGALLCPWGYDLGLRERARILLVRRVEDGLWGLPAGRIEPEDESAKAAMRREVLEETGIEIPIGEFKLFQEIYHPGGTKVRFIYQAQLPRDLSREIEKLSEVFVDPPGSETDRLSLVSLGSISLFEQEAARYMRPEVLREILWCLNISR</sequence>